<reference evidence="2" key="1">
    <citation type="submission" date="2006-10" db="EMBL/GenBank/DDBJ databases">
        <authorList>
            <person name="Amadeo P."/>
            <person name="Zhao Q."/>
            <person name="Wortman J."/>
            <person name="Fraser-Liggett C."/>
            <person name="Carlton J."/>
        </authorList>
    </citation>
    <scope>NUCLEOTIDE SEQUENCE</scope>
    <source>
        <strain evidence="2">G3</strain>
    </source>
</reference>
<dbReference type="KEGG" id="tva:4769756"/>
<keyword evidence="3" id="KW-1185">Reference proteome</keyword>
<gene>
    <name evidence="2" type="ORF">TVAG_458710</name>
</gene>
<accession>A2E676</accession>
<evidence type="ECO:0000313" key="2">
    <source>
        <dbReference type="EMBL" id="EAY11799.1"/>
    </source>
</evidence>
<protein>
    <submittedName>
        <fullName evidence="2">Uncharacterized protein</fullName>
    </submittedName>
</protein>
<organism evidence="2 3">
    <name type="scientific">Trichomonas vaginalis (strain ATCC PRA-98 / G3)</name>
    <dbReference type="NCBI Taxonomy" id="412133"/>
    <lineage>
        <taxon>Eukaryota</taxon>
        <taxon>Metamonada</taxon>
        <taxon>Parabasalia</taxon>
        <taxon>Trichomonadida</taxon>
        <taxon>Trichomonadidae</taxon>
        <taxon>Trichomonas</taxon>
    </lineage>
</organism>
<reference evidence="2" key="2">
    <citation type="journal article" date="2007" name="Science">
        <title>Draft genome sequence of the sexually transmitted pathogen Trichomonas vaginalis.</title>
        <authorList>
            <person name="Carlton J.M."/>
            <person name="Hirt R.P."/>
            <person name="Silva J.C."/>
            <person name="Delcher A.L."/>
            <person name="Schatz M."/>
            <person name="Zhao Q."/>
            <person name="Wortman J.R."/>
            <person name="Bidwell S.L."/>
            <person name="Alsmark U.C.M."/>
            <person name="Besteiro S."/>
            <person name="Sicheritz-Ponten T."/>
            <person name="Noel C.J."/>
            <person name="Dacks J.B."/>
            <person name="Foster P.G."/>
            <person name="Simillion C."/>
            <person name="Van de Peer Y."/>
            <person name="Miranda-Saavedra D."/>
            <person name="Barton G.J."/>
            <person name="Westrop G.D."/>
            <person name="Mueller S."/>
            <person name="Dessi D."/>
            <person name="Fiori P.L."/>
            <person name="Ren Q."/>
            <person name="Paulsen I."/>
            <person name="Zhang H."/>
            <person name="Bastida-Corcuera F.D."/>
            <person name="Simoes-Barbosa A."/>
            <person name="Brown M.T."/>
            <person name="Hayes R.D."/>
            <person name="Mukherjee M."/>
            <person name="Okumura C.Y."/>
            <person name="Schneider R."/>
            <person name="Smith A.J."/>
            <person name="Vanacova S."/>
            <person name="Villalvazo M."/>
            <person name="Haas B.J."/>
            <person name="Pertea M."/>
            <person name="Feldblyum T.V."/>
            <person name="Utterback T.R."/>
            <person name="Shu C.L."/>
            <person name="Osoegawa K."/>
            <person name="de Jong P.J."/>
            <person name="Hrdy I."/>
            <person name="Horvathova L."/>
            <person name="Zubacova Z."/>
            <person name="Dolezal P."/>
            <person name="Malik S.B."/>
            <person name="Logsdon J.M. Jr."/>
            <person name="Henze K."/>
            <person name="Gupta A."/>
            <person name="Wang C.C."/>
            <person name="Dunne R.L."/>
            <person name="Upcroft J.A."/>
            <person name="Upcroft P."/>
            <person name="White O."/>
            <person name="Salzberg S.L."/>
            <person name="Tang P."/>
            <person name="Chiu C.-H."/>
            <person name="Lee Y.-S."/>
            <person name="Embley T.M."/>
            <person name="Coombs G.H."/>
            <person name="Mottram J.C."/>
            <person name="Tachezy J."/>
            <person name="Fraser-Liggett C.M."/>
            <person name="Johnson P.J."/>
        </authorList>
    </citation>
    <scope>NUCLEOTIDE SEQUENCE [LARGE SCALE GENOMIC DNA]</scope>
    <source>
        <strain evidence="2">G3</strain>
    </source>
</reference>
<dbReference type="InParanoid" id="A2E676"/>
<dbReference type="Proteomes" id="UP000001542">
    <property type="component" value="Unassembled WGS sequence"/>
</dbReference>
<sequence length="239" mass="27203">MIELPQCPPELNQKVFEMMESSGQNNRLCADYFTDFAFECLDSNIKYFKAPVHVNRDQANKIAARLIMEFLQEKDLVRTLNVVIKEGKSDLFSDVNDADLSALELNPRIPPIKKLMRQRYALPEESEGWFNIDSQVETTIHDDDDSEGGSTFSVATILEKVDRKNAHESLIGYARPKQTKRPRYTCNFSVASKSLSYKSDNVQNPSNDSRHLNLDAESKGISIKSDTKSRKSHHSKNLN</sequence>
<evidence type="ECO:0000256" key="1">
    <source>
        <dbReference type="SAM" id="MobiDB-lite"/>
    </source>
</evidence>
<feature type="compositionally biased region" description="Basic residues" evidence="1">
    <location>
        <begin position="230"/>
        <end position="239"/>
    </location>
</feature>
<dbReference type="EMBL" id="DS113312">
    <property type="protein sequence ID" value="EAY11799.1"/>
    <property type="molecule type" value="Genomic_DNA"/>
</dbReference>
<dbReference type="RefSeq" id="XP_001324022.1">
    <property type="nucleotide sequence ID" value="XM_001323987.1"/>
</dbReference>
<dbReference type="PROSITE" id="PS50896">
    <property type="entry name" value="LISH"/>
    <property type="match status" value="1"/>
</dbReference>
<dbReference type="VEuPathDB" id="TrichDB:TVAGG3_0394140"/>
<dbReference type="AlphaFoldDB" id="A2E676"/>
<evidence type="ECO:0000313" key="3">
    <source>
        <dbReference type="Proteomes" id="UP000001542"/>
    </source>
</evidence>
<feature type="region of interest" description="Disordered" evidence="1">
    <location>
        <begin position="198"/>
        <end position="239"/>
    </location>
</feature>
<dbReference type="InterPro" id="IPR006594">
    <property type="entry name" value="LisH"/>
</dbReference>
<feature type="compositionally biased region" description="Polar residues" evidence="1">
    <location>
        <begin position="198"/>
        <end position="207"/>
    </location>
</feature>
<dbReference type="VEuPathDB" id="TrichDB:TVAG_458710"/>
<feature type="compositionally biased region" description="Basic and acidic residues" evidence="1">
    <location>
        <begin position="208"/>
        <end position="218"/>
    </location>
</feature>
<proteinExistence type="predicted"/>
<name>A2E676_TRIV3</name>